<gene>
    <name evidence="3" type="ORF">B0I29_12055</name>
</gene>
<evidence type="ECO:0000256" key="1">
    <source>
        <dbReference type="SAM" id="MobiDB-lite"/>
    </source>
</evidence>
<evidence type="ECO:0000313" key="3">
    <source>
        <dbReference type="EMBL" id="RAK28287.1"/>
    </source>
</evidence>
<sequence>MVLGVQDGCGVSKAEPTDSGTVKAKAERAWAPEVLLQPGRRRGGGGALIADAVLRYERAVDTGVWLATVLIEVDRGTYPVARPYTRCERREPRSWASLRYFLAAGPHGGGVGWTFPSEGPVTGFHGRKAFMSGTAIEPPADNSSPAPAGRRSGSLVLLIESAAAAVVAAFLASGSVPVAGIVAALVAVVSAVALLCNRL</sequence>
<evidence type="ECO:0000313" key="4">
    <source>
        <dbReference type="Proteomes" id="UP000249341"/>
    </source>
</evidence>
<proteinExistence type="predicted"/>
<feature type="transmembrane region" description="Helical" evidence="2">
    <location>
        <begin position="178"/>
        <end position="196"/>
    </location>
</feature>
<keyword evidence="2" id="KW-0472">Membrane</keyword>
<dbReference type="Proteomes" id="UP000249341">
    <property type="component" value="Unassembled WGS sequence"/>
</dbReference>
<feature type="region of interest" description="Disordered" evidence="1">
    <location>
        <begin position="1"/>
        <end position="23"/>
    </location>
</feature>
<keyword evidence="4" id="KW-1185">Reference proteome</keyword>
<evidence type="ECO:0000256" key="2">
    <source>
        <dbReference type="SAM" id="Phobius"/>
    </source>
</evidence>
<organism evidence="3 4">
    <name type="scientific">Actinoplanes lutulentus</name>
    <dbReference type="NCBI Taxonomy" id="1287878"/>
    <lineage>
        <taxon>Bacteria</taxon>
        <taxon>Bacillati</taxon>
        <taxon>Actinomycetota</taxon>
        <taxon>Actinomycetes</taxon>
        <taxon>Micromonosporales</taxon>
        <taxon>Micromonosporaceae</taxon>
        <taxon>Actinoplanes</taxon>
    </lineage>
</organism>
<accession>A0A327Z5W3</accession>
<keyword evidence="2" id="KW-0812">Transmembrane</keyword>
<reference evidence="3 4" key="1">
    <citation type="submission" date="2018-06" db="EMBL/GenBank/DDBJ databases">
        <title>Genomic Encyclopedia of Type Strains, Phase III (KMG-III): the genomes of soil and plant-associated and newly described type strains.</title>
        <authorList>
            <person name="Whitman W."/>
        </authorList>
    </citation>
    <scope>NUCLEOTIDE SEQUENCE [LARGE SCALE GENOMIC DNA]</scope>
    <source>
        <strain evidence="3 4">CGMCC 4.7090</strain>
    </source>
</reference>
<name>A0A327Z5W3_9ACTN</name>
<dbReference type="AlphaFoldDB" id="A0A327Z5W3"/>
<dbReference type="EMBL" id="QLMJ01000020">
    <property type="protein sequence ID" value="RAK28287.1"/>
    <property type="molecule type" value="Genomic_DNA"/>
</dbReference>
<keyword evidence="2" id="KW-1133">Transmembrane helix</keyword>
<comment type="caution">
    <text evidence="3">The sequence shown here is derived from an EMBL/GenBank/DDBJ whole genome shotgun (WGS) entry which is preliminary data.</text>
</comment>
<protein>
    <submittedName>
        <fullName evidence="3">Uncharacterized protein</fullName>
    </submittedName>
</protein>